<dbReference type="InterPro" id="IPR011767">
    <property type="entry name" value="GLR_AS"/>
</dbReference>
<gene>
    <name evidence="8" type="primary">grxC</name>
    <name evidence="8" type="ORF">R0135_12405</name>
</gene>
<dbReference type="NCBIfam" id="TIGR02181">
    <property type="entry name" value="GRX_bact"/>
    <property type="match status" value="1"/>
</dbReference>
<keyword evidence="6" id="KW-0963">Cytoplasm</keyword>
<sequence length="89" mass="9687">MSADVTLYTTRFCPYCVAAKRLLDAKGVSYRDIPVDGDAQLRQEMTKRAGQRTVPQIWIGETHVGGYTDLAALEQRGLLDGLLNAASGT</sequence>
<evidence type="ECO:0000256" key="6">
    <source>
        <dbReference type="RuleBase" id="RU364065"/>
    </source>
</evidence>
<name>A0ABZ0I0R1_9GAMM</name>
<dbReference type="Pfam" id="PF00462">
    <property type="entry name" value="Glutaredoxin"/>
    <property type="match status" value="1"/>
</dbReference>
<dbReference type="InterPro" id="IPR036249">
    <property type="entry name" value="Thioredoxin-like_sf"/>
</dbReference>
<evidence type="ECO:0000256" key="3">
    <source>
        <dbReference type="ARBA" id="ARBA00022982"/>
    </source>
</evidence>
<dbReference type="PANTHER" id="PTHR46679">
    <property type="match status" value="1"/>
</dbReference>
<evidence type="ECO:0000256" key="5">
    <source>
        <dbReference type="ARBA" id="ARBA00023284"/>
    </source>
</evidence>
<dbReference type="Gene3D" id="3.40.30.10">
    <property type="entry name" value="Glutaredoxin"/>
    <property type="match status" value="1"/>
</dbReference>
<keyword evidence="5 6" id="KW-0676">Redox-active center</keyword>
<dbReference type="InterPro" id="IPR011900">
    <property type="entry name" value="GRX_bact"/>
</dbReference>
<evidence type="ECO:0000256" key="2">
    <source>
        <dbReference type="ARBA" id="ARBA00022448"/>
    </source>
</evidence>
<protein>
    <recommendedName>
        <fullName evidence="6">Glutaredoxin</fullName>
    </recommendedName>
</protein>
<proteinExistence type="inferred from homology"/>
<evidence type="ECO:0000313" key="8">
    <source>
        <dbReference type="EMBL" id="WOJ92583.1"/>
    </source>
</evidence>
<dbReference type="SUPFAM" id="SSF52833">
    <property type="entry name" value="Thioredoxin-like"/>
    <property type="match status" value="1"/>
</dbReference>
<dbReference type="PROSITE" id="PS51354">
    <property type="entry name" value="GLUTAREDOXIN_2"/>
    <property type="match status" value="1"/>
</dbReference>
<keyword evidence="4" id="KW-1015">Disulfide bond</keyword>
<dbReference type="InterPro" id="IPR014025">
    <property type="entry name" value="Glutaredoxin_subgr"/>
</dbReference>
<dbReference type="PANTHER" id="PTHR46679:SF1">
    <property type="entry name" value="GLUTAREDOXIN-2, MITOCHONDRIAL"/>
    <property type="match status" value="1"/>
</dbReference>
<organism evidence="8 9">
    <name type="scientific">Congregibacter variabilis</name>
    <dbReference type="NCBI Taxonomy" id="3081200"/>
    <lineage>
        <taxon>Bacteria</taxon>
        <taxon>Pseudomonadati</taxon>
        <taxon>Pseudomonadota</taxon>
        <taxon>Gammaproteobacteria</taxon>
        <taxon>Cellvibrionales</taxon>
        <taxon>Halieaceae</taxon>
        <taxon>Congregibacter</taxon>
    </lineage>
</organism>
<dbReference type="CDD" id="cd03418">
    <property type="entry name" value="GRX_GRXb_1_3_like"/>
    <property type="match status" value="1"/>
</dbReference>
<dbReference type="EMBL" id="CP136864">
    <property type="protein sequence ID" value="WOJ92583.1"/>
    <property type="molecule type" value="Genomic_DNA"/>
</dbReference>
<evidence type="ECO:0000313" key="9">
    <source>
        <dbReference type="Proteomes" id="UP001626537"/>
    </source>
</evidence>
<dbReference type="RefSeq" id="WP_407347183.1">
    <property type="nucleotide sequence ID" value="NZ_CP136864.1"/>
</dbReference>
<feature type="domain" description="Glutaredoxin" evidence="7">
    <location>
        <begin position="5"/>
        <end position="64"/>
    </location>
</feature>
<comment type="function">
    <text evidence="6">Has a glutathione-disulfide oxidoreductase activity in the presence of NADPH and glutathione reductase. Reduces low molecular weight disulfides and proteins.</text>
</comment>
<accession>A0ABZ0I0R1</accession>
<reference evidence="8 9" key="1">
    <citation type="submission" date="2023-10" db="EMBL/GenBank/DDBJ databases">
        <title>Two novel species belonging to the OM43/NOR5 clade.</title>
        <authorList>
            <person name="Park M."/>
        </authorList>
    </citation>
    <scope>NUCLEOTIDE SEQUENCE [LARGE SCALE GENOMIC DNA]</scope>
    <source>
        <strain evidence="8 9">IMCC43200</strain>
    </source>
</reference>
<keyword evidence="9" id="KW-1185">Reference proteome</keyword>
<comment type="similarity">
    <text evidence="1 6">Belongs to the glutaredoxin family.</text>
</comment>
<dbReference type="PROSITE" id="PS00195">
    <property type="entry name" value="GLUTAREDOXIN_1"/>
    <property type="match status" value="1"/>
</dbReference>
<evidence type="ECO:0000259" key="7">
    <source>
        <dbReference type="Pfam" id="PF00462"/>
    </source>
</evidence>
<evidence type="ECO:0000256" key="1">
    <source>
        <dbReference type="ARBA" id="ARBA00007787"/>
    </source>
</evidence>
<keyword evidence="3 6" id="KW-0249">Electron transport</keyword>
<evidence type="ECO:0000256" key="4">
    <source>
        <dbReference type="ARBA" id="ARBA00023157"/>
    </source>
</evidence>
<dbReference type="InterPro" id="IPR002109">
    <property type="entry name" value="Glutaredoxin"/>
</dbReference>
<dbReference type="PRINTS" id="PR00160">
    <property type="entry name" value="GLUTAREDOXIN"/>
</dbReference>
<dbReference type="Proteomes" id="UP001626537">
    <property type="component" value="Chromosome"/>
</dbReference>
<keyword evidence="2 6" id="KW-0813">Transport</keyword>